<feature type="region of interest" description="Disordered" evidence="1">
    <location>
        <begin position="747"/>
        <end position="772"/>
    </location>
</feature>
<feature type="compositionally biased region" description="Low complexity" evidence="1">
    <location>
        <begin position="277"/>
        <end position="287"/>
    </location>
</feature>
<reference evidence="2 3" key="1">
    <citation type="submission" date="2021-04" db="EMBL/GenBank/DDBJ databases">
        <authorList>
            <person name="Bliznina A."/>
        </authorList>
    </citation>
    <scope>NUCLEOTIDE SEQUENCE [LARGE SCALE GENOMIC DNA]</scope>
</reference>
<dbReference type="EMBL" id="OU015567">
    <property type="protein sequence ID" value="CAG5113960.1"/>
    <property type="molecule type" value="Genomic_DNA"/>
</dbReference>
<feature type="compositionally biased region" description="Low complexity" evidence="1">
    <location>
        <begin position="835"/>
        <end position="845"/>
    </location>
</feature>
<feature type="region of interest" description="Disordered" evidence="1">
    <location>
        <begin position="975"/>
        <end position="1006"/>
    </location>
</feature>
<keyword evidence="3" id="KW-1185">Reference proteome</keyword>
<evidence type="ECO:0000313" key="2">
    <source>
        <dbReference type="EMBL" id="CAG5113960.1"/>
    </source>
</evidence>
<protein>
    <submittedName>
        <fullName evidence="2">Oidioi.mRNA.OKI2018_I69.chr2.g8048.t1.cds</fullName>
    </submittedName>
</protein>
<dbReference type="Proteomes" id="UP001158576">
    <property type="component" value="Chromosome 2"/>
</dbReference>
<feature type="compositionally biased region" description="Low complexity" evidence="1">
    <location>
        <begin position="1053"/>
        <end position="1078"/>
    </location>
</feature>
<feature type="compositionally biased region" description="Basic and acidic residues" evidence="1">
    <location>
        <begin position="416"/>
        <end position="433"/>
    </location>
</feature>
<proteinExistence type="predicted"/>
<feature type="compositionally biased region" description="Basic and acidic residues" evidence="1">
    <location>
        <begin position="186"/>
        <end position="198"/>
    </location>
</feature>
<accession>A0ABN7TEF0</accession>
<feature type="compositionally biased region" description="Basic and acidic residues" evidence="1">
    <location>
        <begin position="450"/>
        <end position="500"/>
    </location>
</feature>
<feature type="region of interest" description="Disordered" evidence="1">
    <location>
        <begin position="386"/>
        <end position="501"/>
    </location>
</feature>
<sequence>MESDSYGIPIELMGGREFGLCDHCKKFQAVGILNDHAWEIAYERYEKLVPDDKKKGRFKQVRRFLPKWYPFRGEDSSKNQRRLEFYEKLGKTPPKTQVKRGSMTSSIGYAYSPTASRAGSDFLPVNTRRGIRRPNTSVPSRPRVQTEVAIVDLTLDDDNDDAEKTQQEQTNQKTNSLADQNNQEENNEKSLQESESPKKEFFLNEEEELCMKNELSSPPPPLRKISNDSNVSVPSLEDLHPDQLPNEFVDPEPEKNNPTSPKDGSLIIDEDSMSRKSPSNSPLPNSSEAKLTKPDENDKMSNSNEDIDKSEDSVSRINEVQKIVAEPVESSTDKSESEEGNVRSLRAFARKKSILEEAFESIEKDADGAPSSEPFDLEKIIQETVGKIGDEGKETRETQEAPEESVKVAMASDSDSEFKHNFKSREQIEHDSVDEFSYDEESIKSMGKIEAGKVENFDKPNVQRKEEPAHERDSDALVDKKESDCTLEKEEAKKEGKYSQEEFTVELLEGGAHKTEIDNGFEETVPDQSDSTHLTINQDEQDWQNGQAMVREFPIFINQGLANGAAPFKRQRSASIEIESESGEELDVGTRADEIAYYKPLQREEVVVPAQTQENEYIDVMSVKPSMEKPLTVTPELSGSPDVHREGVIMRSFHSQESGRKRGVPEDGGVISDDSPERPGSRTSYLTKEKRSTQRQVNNFIQNAFVDTRASTPALKLVGVTSNGVNFPPASSNTIRHLHPNEYSKVIQPERKRRSPKLQHHPYQRHQVPQTQRIQRVDRIPNTQYFTDPAVQQDLQHQVSRMNERRQPAYHQPGFRSSDHSHQAEEELRLYQQMNQAQYQQAHGQRSAPQQSPRGLLTESVRQTSVMQYGNTPVISQGIEFLLKSHLSDVSDQLNSVLLQNGQAEQYVHSGQLQTGRAHLQERFQQPQVPHPSFNMFRLPFAVPRFPVAPPPFPFYDPKLISPPGKVFPRRNLPAFQSPHQPAPATRETEADATINRPCPPVSSQFLPKDLNSNTIELRPNIREPFYAHHPHIASSNIIETKAALEPALKPISSTTTSQSSATSSSSSSTSSRSQSSTPQFESIVFKNQNECGQHMFSILDTCFPKKLEF</sequence>
<feature type="region of interest" description="Disordered" evidence="1">
    <location>
        <begin position="1051"/>
        <end position="1078"/>
    </location>
</feature>
<feature type="region of interest" description="Disordered" evidence="1">
    <location>
        <begin position="118"/>
        <end position="198"/>
    </location>
</feature>
<feature type="compositionally biased region" description="Basic and acidic residues" evidence="1">
    <location>
        <begin position="388"/>
        <end position="399"/>
    </location>
</feature>
<feature type="region of interest" description="Disordered" evidence="1">
    <location>
        <begin position="835"/>
        <end position="854"/>
    </location>
</feature>
<feature type="region of interest" description="Disordered" evidence="1">
    <location>
        <begin position="805"/>
        <end position="824"/>
    </location>
</feature>
<feature type="region of interest" description="Disordered" evidence="1">
    <location>
        <begin position="652"/>
        <end position="694"/>
    </location>
</feature>
<feature type="region of interest" description="Disordered" evidence="1">
    <location>
        <begin position="213"/>
        <end position="345"/>
    </location>
</feature>
<organism evidence="2 3">
    <name type="scientific">Oikopleura dioica</name>
    <name type="common">Tunicate</name>
    <dbReference type="NCBI Taxonomy" id="34765"/>
    <lineage>
        <taxon>Eukaryota</taxon>
        <taxon>Metazoa</taxon>
        <taxon>Chordata</taxon>
        <taxon>Tunicata</taxon>
        <taxon>Appendicularia</taxon>
        <taxon>Copelata</taxon>
        <taxon>Oikopleuridae</taxon>
        <taxon>Oikopleura</taxon>
    </lineage>
</organism>
<evidence type="ECO:0000313" key="3">
    <source>
        <dbReference type="Proteomes" id="UP001158576"/>
    </source>
</evidence>
<feature type="compositionally biased region" description="Basic and acidic residues" evidence="1">
    <location>
        <begin position="331"/>
        <end position="341"/>
    </location>
</feature>
<feature type="compositionally biased region" description="Basic and acidic residues" evidence="1">
    <location>
        <begin position="290"/>
        <end position="299"/>
    </location>
</feature>
<name>A0ABN7TEF0_OIKDI</name>
<evidence type="ECO:0000256" key="1">
    <source>
        <dbReference type="SAM" id="MobiDB-lite"/>
    </source>
</evidence>
<feature type="compositionally biased region" description="Basic residues" evidence="1">
    <location>
        <begin position="751"/>
        <end position="764"/>
    </location>
</feature>
<gene>
    <name evidence="2" type="ORF">OKIOD_LOCUS16813</name>
</gene>